<name>A0ABS2V117_9ACTN</name>
<sequence>MAAGGNNRFLGKFRGRVVSNDDPLRIGRVTVKVPDVLGDEVSTWALPCLPFAGDRSGHYAVPSAGAGVWVEFEQGDPSYPIWSGCWYGDRSELPPDALTGSPAHQNVVIRTSDRHAFVMGDVPDGGSGIRLQAATGAYIQVDEKGVTIADGQGASVRLTGGQVDINDGRLVVPAKS</sequence>
<organism evidence="2 3">
    <name type="scientific">Streptomyces zhihengii</name>
    <dbReference type="NCBI Taxonomy" id="1818004"/>
    <lineage>
        <taxon>Bacteria</taxon>
        <taxon>Bacillati</taxon>
        <taxon>Actinomycetota</taxon>
        <taxon>Actinomycetes</taxon>
        <taxon>Kitasatosporales</taxon>
        <taxon>Streptomycetaceae</taxon>
        <taxon>Streptomyces</taxon>
    </lineage>
</organism>
<dbReference type="Gene3D" id="2.40.50.230">
    <property type="entry name" value="Gp5 N-terminal domain"/>
    <property type="match status" value="1"/>
</dbReference>
<dbReference type="Proteomes" id="UP000664109">
    <property type="component" value="Unassembled WGS sequence"/>
</dbReference>
<dbReference type="Pfam" id="PF04717">
    <property type="entry name" value="Phage_base_V"/>
    <property type="match status" value="1"/>
</dbReference>
<dbReference type="EMBL" id="JAFEJA010000002">
    <property type="protein sequence ID" value="MBM9623147.1"/>
    <property type="molecule type" value="Genomic_DNA"/>
</dbReference>
<keyword evidence="3" id="KW-1185">Reference proteome</keyword>
<proteinExistence type="predicted"/>
<dbReference type="SUPFAM" id="SSF69255">
    <property type="entry name" value="gp5 N-terminal domain-like"/>
    <property type="match status" value="1"/>
</dbReference>
<evidence type="ECO:0000313" key="3">
    <source>
        <dbReference type="Proteomes" id="UP000664109"/>
    </source>
</evidence>
<dbReference type="InterPro" id="IPR037026">
    <property type="entry name" value="Vgr_OB-fold_dom_sf"/>
</dbReference>
<feature type="domain" description="Gp5/Type VI secretion system Vgr protein OB-fold" evidence="1">
    <location>
        <begin position="14"/>
        <end position="87"/>
    </location>
</feature>
<gene>
    <name evidence="2" type="ORF">JE024_31590</name>
</gene>
<comment type="caution">
    <text evidence="2">The sequence shown here is derived from an EMBL/GenBank/DDBJ whole genome shotgun (WGS) entry which is preliminary data.</text>
</comment>
<dbReference type="InterPro" id="IPR006531">
    <property type="entry name" value="Gp5/Vgr_OB"/>
</dbReference>
<evidence type="ECO:0000259" key="1">
    <source>
        <dbReference type="Pfam" id="PF04717"/>
    </source>
</evidence>
<dbReference type="RefSeq" id="WP_205377315.1">
    <property type="nucleotide sequence ID" value="NZ_JAFEJA010000002.1"/>
</dbReference>
<accession>A0ABS2V117</accession>
<reference evidence="2 3" key="1">
    <citation type="journal article" date="2016" name="Arch. Microbiol.">
        <title>Streptomyces zhihengii sp. nov., isolated from rhizospheric soil of Psammosilene tunicoides.</title>
        <authorList>
            <person name="Huang M.J."/>
            <person name="Fei J.J."/>
            <person name="Salam N."/>
            <person name="Kim C.J."/>
            <person name="Hozzein W.N."/>
            <person name="Xiao M."/>
            <person name="Huang H.Q."/>
            <person name="Li W.J."/>
        </authorList>
    </citation>
    <scope>NUCLEOTIDE SEQUENCE [LARGE SCALE GENOMIC DNA]</scope>
    <source>
        <strain evidence="2 3">YIM T102</strain>
    </source>
</reference>
<evidence type="ECO:0000313" key="2">
    <source>
        <dbReference type="EMBL" id="MBM9623147.1"/>
    </source>
</evidence>
<protein>
    <submittedName>
        <fullName evidence="2">Baseplate assembly protein</fullName>
    </submittedName>
</protein>